<name>A0ABY0QSZ1_9FLAO</name>
<dbReference type="EMBL" id="FNHD01000006">
    <property type="protein sequence ID" value="SDL79306.1"/>
    <property type="molecule type" value="Genomic_DNA"/>
</dbReference>
<comment type="caution">
    <text evidence="1">The sequence shown here is derived from an EMBL/GenBank/DDBJ whole genome shotgun (WGS) entry which is preliminary data.</text>
</comment>
<gene>
    <name evidence="1" type="ORF">SAMN05216273_106119</name>
</gene>
<reference evidence="1 2" key="1">
    <citation type="submission" date="2016-10" db="EMBL/GenBank/DDBJ databases">
        <authorList>
            <person name="Varghese N."/>
            <person name="Submissions S."/>
        </authorList>
    </citation>
    <scope>NUCLEOTIDE SEQUENCE [LARGE SCALE GENOMIC DNA]</scope>
    <source>
        <strain evidence="1 2">CGMCC 1.10941</strain>
    </source>
</reference>
<evidence type="ECO:0000313" key="1">
    <source>
        <dbReference type="EMBL" id="SDL79306.1"/>
    </source>
</evidence>
<organism evidence="1 2">
    <name type="scientific">Chryseobacterium taihuense</name>
    <dbReference type="NCBI Taxonomy" id="1141221"/>
    <lineage>
        <taxon>Bacteria</taxon>
        <taxon>Pseudomonadati</taxon>
        <taxon>Bacteroidota</taxon>
        <taxon>Flavobacteriia</taxon>
        <taxon>Flavobacteriales</taxon>
        <taxon>Weeksellaceae</taxon>
        <taxon>Chryseobacterium group</taxon>
        <taxon>Chryseobacterium</taxon>
    </lineage>
</organism>
<dbReference type="RefSeq" id="WP_089743213.1">
    <property type="nucleotide sequence ID" value="NZ_FNHD01000006.1"/>
</dbReference>
<protein>
    <recommendedName>
        <fullName evidence="3">AZL_007920/MXAN_0976 family protein</fullName>
    </recommendedName>
</protein>
<evidence type="ECO:0008006" key="3">
    <source>
        <dbReference type="Google" id="ProtNLM"/>
    </source>
</evidence>
<accession>A0ABY0QSZ1</accession>
<evidence type="ECO:0000313" key="2">
    <source>
        <dbReference type="Proteomes" id="UP000199242"/>
    </source>
</evidence>
<dbReference type="Proteomes" id="UP000199242">
    <property type="component" value="Unassembled WGS sequence"/>
</dbReference>
<sequence length="260" mass="29969">MKKNKNKLKYLFTTGTVCLLSFLINCSNDETVTDNIVSKNETVHNSSLNKRQLAKDDFSRINESTKLLSKTIINLGVKEIEKNGNYFYLKTFRTFKIRDKFVNLSKFEFEYSDNTLSFKNDQSYQIYSVANQFYIETPSYNGALENITAERINNDENLFYLLLFFGEFSDGDNKTNFETVQNEHQEEYSSSGAGCSFMNTYYTVGIGLNQSAANANFIHNLWEDMWGEYSSHSHCWSLGSPEKSNFAHVYYVSQAFCCKG</sequence>
<keyword evidence="2" id="KW-1185">Reference proteome</keyword>
<proteinExistence type="predicted"/>